<evidence type="ECO:0000313" key="2">
    <source>
        <dbReference type="Proteomes" id="UP000036202"/>
    </source>
</evidence>
<dbReference type="OrthoDB" id="2454247at2"/>
<name>A0A1X7F8E2_9BACI</name>
<gene>
    <name evidence="1" type="ORF">BEH_06655</name>
</gene>
<protein>
    <submittedName>
        <fullName evidence="1">Uncharacterized protein</fullName>
    </submittedName>
</protein>
<dbReference type="KEGG" id="beo:BEH_06655"/>
<keyword evidence="2" id="KW-1185">Reference proteome</keyword>
<evidence type="ECO:0000313" key="1">
    <source>
        <dbReference type="EMBL" id="AKO91813.1"/>
    </source>
</evidence>
<reference evidence="1 2" key="1">
    <citation type="journal article" date="2015" name="PLoS ONE">
        <title>Genome Sequence of Bacillus endophyticus and Analysis of Its Companion Mechanism in the Ketogulonigenium vulgare-Bacillus Strain Consortium.</title>
        <authorList>
            <person name="Jia N."/>
            <person name="Du J."/>
            <person name="Ding M.Z."/>
            <person name="Gao F."/>
            <person name="Yuan Y.J."/>
        </authorList>
    </citation>
    <scope>NUCLEOTIDE SEQUENCE [LARGE SCALE GENOMIC DNA]</scope>
    <source>
        <strain evidence="1 2">Hbe603</strain>
    </source>
</reference>
<dbReference type="Pfam" id="PF11148">
    <property type="entry name" value="DUF2922"/>
    <property type="match status" value="1"/>
</dbReference>
<accession>A0A0H4KU51</accession>
<proteinExistence type="predicted"/>
<dbReference type="GeneID" id="93702573"/>
<reference evidence="2" key="2">
    <citation type="submission" date="2015-06" db="EMBL/GenBank/DDBJ databases">
        <title>Genome Sequence of Bacillus endophyticus and Analysis of its Companion Mechanism in the Ketogulonigenium vulgare-Bacillus strain Consortium.</title>
        <authorList>
            <person name="Jia N."/>
            <person name="Du J."/>
            <person name="Ding M.-Z."/>
            <person name="Gao F."/>
            <person name="Yuan Y.-J."/>
        </authorList>
    </citation>
    <scope>NUCLEOTIDE SEQUENCE [LARGE SCALE GENOMIC DNA]</scope>
    <source>
        <strain evidence="2">Hbe603</strain>
    </source>
</reference>
<dbReference type="PATRIC" id="fig|135735.6.peg.1336"/>
<sequence>MEKTLSMQFLNESGKSVSISLQHPRENVTEAEIKAVMEELILQNIFSSQGGDFKEVKGAQIVSREVTELIV</sequence>
<dbReference type="Proteomes" id="UP000036202">
    <property type="component" value="Chromosome"/>
</dbReference>
<dbReference type="AlphaFoldDB" id="A0A1X7F8E2"/>
<dbReference type="InterPro" id="IPR021321">
    <property type="entry name" value="DUF2922"/>
</dbReference>
<dbReference type="EMBL" id="CP011974">
    <property type="protein sequence ID" value="AKO91813.1"/>
    <property type="molecule type" value="Genomic_DNA"/>
</dbReference>
<dbReference type="RefSeq" id="WP_019393301.1">
    <property type="nucleotide sequence ID" value="NZ_ALIM01000023.1"/>
</dbReference>
<organism evidence="1 2">
    <name type="scientific">Priestia filamentosa</name>
    <dbReference type="NCBI Taxonomy" id="1402861"/>
    <lineage>
        <taxon>Bacteria</taxon>
        <taxon>Bacillati</taxon>
        <taxon>Bacillota</taxon>
        <taxon>Bacilli</taxon>
        <taxon>Bacillales</taxon>
        <taxon>Bacillaceae</taxon>
        <taxon>Priestia</taxon>
    </lineage>
</organism>
<accession>A0A1X7F8E2</accession>